<dbReference type="GO" id="GO:0007165">
    <property type="term" value="P:signal transduction"/>
    <property type="evidence" value="ECO:0007669"/>
    <property type="project" value="TreeGrafter"/>
</dbReference>
<dbReference type="GO" id="GO:0006508">
    <property type="term" value="P:proteolysis"/>
    <property type="evidence" value="ECO:0007669"/>
    <property type="project" value="InterPro"/>
</dbReference>
<dbReference type="RefSeq" id="WP_116978839.1">
    <property type="nucleotide sequence ID" value="NZ_QPMM01000019.1"/>
</dbReference>
<dbReference type="GO" id="GO:0004175">
    <property type="term" value="F:endopeptidase activity"/>
    <property type="evidence" value="ECO:0007669"/>
    <property type="project" value="TreeGrafter"/>
</dbReference>
<accession>A0A3E1Y251</accession>
<sequence length="493" mass="55255">MQQIFKPVLLSTLLIGATLFSSAQVNKFSDFTKEDLVKDYKLAMDILKKQHPNPYKFIDSATLDKRVDSLMQLALAQQSPLSGVQFSPIYLIRDVHTSCRFSEDVAKNVLGSMYFFPLPVLIEREKIIVNIKGEAIPFGSEILSVNKQTAKELIASLAASTYSDGYSNTGTDRVSGNFQTILSMKSPDCREYEISYTEPGSKAVKKLRLPSLLPSPAFHSTKQAVLPVNQLARSYWIYSSYEDQNSTGILTVNSFNLQESYAYKEFSSFFKEVKKRGCKNVVIDIRSNGGGNPAISALLFSFLAKESFKNVYNYRTKTIDLAYSEYATMDGRKYSDDDIRNNKNFLYQRFDKDSASGFYIGNARLKEGQMENFPADKDAFSGNVYVLTGGGTVSAATYFATLVQKNKRGIIIGKETGSGEQSTTAAWFVNYQLPLTKFILTIPMTELNFFNASTDNGRGVIPDKEVPLEKYLSYVRESKDPEMTFALEYINGK</sequence>
<dbReference type="GO" id="GO:0008236">
    <property type="term" value="F:serine-type peptidase activity"/>
    <property type="evidence" value="ECO:0007669"/>
    <property type="project" value="InterPro"/>
</dbReference>
<feature type="signal peptide" evidence="1">
    <location>
        <begin position="1"/>
        <end position="23"/>
    </location>
</feature>
<evidence type="ECO:0000313" key="3">
    <source>
        <dbReference type="EMBL" id="RFS18752.1"/>
    </source>
</evidence>
<organism evidence="3 4">
    <name type="scientific">Chitinophaga silvatica</name>
    <dbReference type="NCBI Taxonomy" id="2282649"/>
    <lineage>
        <taxon>Bacteria</taxon>
        <taxon>Pseudomonadati</taxon>
        <taxon>Bacteroidota</taxon>
        <taxon>Chitinophagia</taxon>
        <taxon>Chitinophagales</taxon>
        <taxon>Chitinophagaceae</taxon>
        <taxon>Chitinophaga</taxon>
    </lineage>
</organism>
<name>A0A3E1Y251_9BACT</name>
<feature type="domain" description="Tail specific protease" evidence="2">
    <location>
        <begin position="247"/>
        <end position="464"/>
    </location>
</feature>
<dbReference type="PANTHER" id="PTHR32060">
    <property type="entry name" value="TAIL-SPECIFIC PROTEASE"/>
    <property type="match status" value="1"/>
</dbReference>
<keyword evidence="1" id="KW-0732">Signal</keyword>
<keyword evidence="4" id="KW-1185">Reference proteome</keyword>
<feature type="chain" id="PRO_5017616176" description="Tail specific protease domain-containing protein" evidence="1">
    <location>
        <begin position="24"/>
        <end position="493"/>
    </location>
</feature>
<protein>
    <recommendedName>
        <fullName evidence="2">Tail specific protease domain-containing protein</fullName>
    </recommendedName>
</protein>
<dbReference type="AlphaFoldDB" id="A0A3E1Y251"/>
<proteinExistence type="predicted"/>
<reference evidence="3 4" key="1">
    <citation type="submission" date="2018-07" db="EMBL/GenBank/DDBJ databases">
        <title>Chitinophaga K2CV101002-2 sp. nov., isolated from a monsoon evergreen broad-leaved forest soil.</title>
        <authorList>
            <person name="Lv Y."/>
        </authorList>
    </citation>
    <scope>NUCLEOTIDE SEQUENCE [LARGE SCALE GENOMIC DNA]</scope>
    <source>
        <strain evidence="3 4">GDMCC 1.1288</strain>
    </source>
</reference>
<evidence type="ECO:0000256" key="1">
    <source>
        <dbReference type="SAM" id="SignalP"/>
    </source>
</evidence>
<dbReference type="InterPro" id="IPR029045">
    <property type="entry name" value="ClpP/crotonase-like_dom_sf"/>
</dbReference>
<dbReference type="Pfam" id="PF03572">
    <property type="entry name" value="Peptidase_S41"/>
    <property type="match status" value="1"/>
</dbReference>
<dbReference type="InterPro" id="IPR005151">
    <property type="entry name" value="Tail-specific_protease"/>
</dbReference>
<dbReference type="Gene3D" id="3.90.226.10">
    <property type="entry name" value="2-enoyl-CoA Hydratase, Chain A, domain 1"/>
    <property type="match status" value="1"/>
</dbReference>
<gene>
    <name evidence="3" type="ORF">DVR12_26505</name>
</gene>
<dbReference type="PANTHER" id="PTHR32060:SF30">
    <property type="entry name" value="CARBOXY-TERMINAL PROCESSING PROTEASE CTPA"/>
    <property type="match status" value="1"/>
</dbReference>
<evidence type="ECO:0000259" key="2">
    <source>
        <dbReference type="Pfam" id="PF03572"/>
    </source>
</evidence>
<comment type="caution">
    <text evidence="3">The sequence shown here is derived from an EMBL/GenBank/DDBJ whole genome shotgun (WGS) entry which is preliminary data.</text>
</comment>
<evidence type="ECO:0000313" key="4">
    <source>
        <dbReference type="Proteomes" id="UP000260644"/>
    </source>
</evidence>
<dbReference type="Proteomes" id="UP000260644">
    <property type="component" value="Unassembled WGS sequence"/>
</dbReference>
<dbReference type="OrthoDB" id="5480566at2"/>
<dbReference type="SUPFAM" id="SSF52096">
    <property type="entry name" value="ClpP/crotonase"/>
    <property type="match status" value="1"/>
</dbReference>
<dbReference type="EMBL" id="QPMM01000019">
    <property type="protein sequence ID" value="RFS18752.1"/>
    <property type="molecule type" value="Genomic_DNA"/>
</dbReference>
<dbReference type="GO" id="GO:0030288">
    <property type="term" value="C:outer membrane-bounded periplasmic space"/>
    <property type="evidence" value="ECO:0007669"/>
    <property type="project" value="TreeGrafter"/>
</dbReference>